<gene>
    <name evidence="9" type="ORF">M6B38_142125</name>
    <name evidence="10" type="ORF">M6B38_367605</name>
</gene>
<accession>A0AAX6GEC6</accession>
<evidence type="ECO:0000313" key="10">
    <source>
        <dbReference type="EMBL" id="KAJ6827094.1"/>
    </source>
</evidence>
<proteinExistence type="inferred from homology"/>
<feature type="domain" description="RNA polymerase III subunit Rpc25" evidence="8">
    <location>
        <begin position="83"/>
        <end position="186"/>
    </location>
</feature>
<evidence type="ECO:0000256" key="6">
    <source>
        <dbReference type="RuleBase" id="RU369086"/>
    </source>
</evidence>
<evidence type="ECO:0000256" key="1">
    <source>
        <dbReference type="ARBA" id="ARBA00004123"/>
    </source>
</evidence>
<dbReference type="Gene3D" id="3.30.1490.120">
    <property type="entry name" value="RNA polymerase Rpb7-like, N-terminal domain"/>
    <property type="match status" value="1"/>
</dbReference>
<evidence type="ECO:0000313" key="11">
    <source>
        <dbReference type="Proteomes" id="UP001140949"/>
    </source>
</evidence>
<dbReference type="InterPro" id="IPR005576">
    <property type="entry name" value="Rpb7-like_N"/>
</dbReference>
<reference evidence="10" key="2">
    <citation type="submission" date="2023-04" db="EMBL/GenBank/DDBJ databases">
        <authorList>
            <person name="Bruccoleri R.E."/>
            <person name="Oakeley E.J."/>
            <person name="Faust A.-M."/>
            <person name="Dessus-Babus S."/>
            <person name="Altorfer M."/>
            <person name="Burckhardt D."/>
            <person name="Oertli M."/>
            <person name="Naumann U."/>
            <person name="Petersen F."/>
            <person name="Wong J."/>
        </authorList>
    </citation>
    <scope>NUCLEOTIDE SEQUENCE</scope>
    <source>
        <strain evidence="10">GSM-AAB239-AS_SAM_17_03QT</strain>
        <tissue evidence="10">Leaf</tissue>
    </source>
</reference>
<dbReference type="Pfam" id="PF03876">
    <property type="entry name" value="SHS2_Rpb7-N"/>
    <property type="match status" value="1"/>
</dbReference>
<evidence type="ECO:0000259" key="7">
    <source>
        <dbReference type="Pfam" id="PF03876"/>
    </source>
</evidence>
<dbReference type="InterPro" id="IPR036898">
    <property type="entry name" value="RNA_pol_Rpb7-like_N_sf"/>
</dbReference>
<comment type="similarity">
    <text evidence="2">Belongs to the eukaryotic RPB7/RPC8 RNA polymerase subunit family.</text>
</comment>
<dbReference type="GO" id="GO:0006384">
    <property type="term" value="P:transcription initiation at RNA polymerase III promoter"/>
    <property type="evidence" value="ECO:0007669"/>
    <property type="project" value="TreeGrafter"/>
</dbReference>
<dbReference type="AlphaFoldDB" id="A0AAX6GEC6"/>
<feature type="domain" description="RNA polymerase Rpb7-like N-terminal" evidence="7">
    <location>
        <begin position="8"/>
        <end position="64"/>
    </location>
</feature>
<evidence type="ECO:0000256" key="4">
    <source>
        <dbReference type="ARBA" id="ARBA00023163"/>
    </source>
</evidence>
<evidence type="ECO:0000256" key="5">
    <source>
        <dbReference type="ARBA" id="ARBA00023242"/>
    </source>
</evidence>
<dbReference type="SUPFAM" id="SSF50249">
    <property type="entry name" value="Nucleic acid-binding proteins"/>
    <property type="match status" value="1"/>
</dbReference>
<name>A0AAX6GEC6_IRIPA</name>
<reference evidence="10" key="1">
    <citation type="journal article" date="2023" name="GigaByte">
        <title>Genome assembly of the bearded iris, Iris pallida Lam.</title>
        <authorList>
            <person name="Bruccoleri R.E."/>
            <person name="Oakeley E.J."/>
            <person name="Faust A.M.E."/>
            <person name="Altorfer M."/>
            <person name="Dessus-Babus S."/>
            <person name="Burckhardt D."/>
            <person name="Oertli M."/>
            <person name="Naumann U."/>
            <person name="Petersen F."/>
            <person name="Wong J."/>
        </authorList>
    </citation>
    <scope>NUCLEOTIDE SEQUENCE</scope>
    <source>
        <strain evidence="10">GSM-AAB239-AS_SAM_17_03QT</strain>
    </source>
</reference>
<comment type="subcellular location">
    <subcellularLocation>
        <location evidence="1 6">Nucleus</location>
    </subcellularLocation>
</comment>
<dbReference type="CDD" id="cd04330">
    <property type="entry name" value="RNAP_III_Rpc25_N"/>
    <property type="match status" value="1"/>
</dbReference>
<evidence type="ECO:0000313" key="9">
    <source>
        <dbReference type="EMBL" id="KAJ6813573.1"/>
    </source>
</evidence>
<dbReference type="Gene3D" id="2.40.50.140">
    <property type="entry name" value="Nucleic acid-binding proteins"/>
    <property type="match status" value="1"/>
</dbReference>
<dbReference type="Pfam" id="PF08292">
    <property type="entry name" value="RNA_pol_Rbc25"/>
    <property type="match status" value="1"/>
</dbReference>
<protein>
    <recommendedName>
        <fullName evidence="6">DNA-directed RNA polymerase subunit</fullName>
    </recommendedName>
</protein>
<keyword evidence="11" id="KW-1185">Reference proteome</keyword>
<comment type="caution">
    <text evidence="10">The sequence shown here is derived from an EMBL/GenBank/DDBJ whole genome shotgun (WGS) entry which is preliminary data.</text>
</comment>
<evidence type="ECO:0000256" key="3">
    <source>
        <dbReference type="ARBA" id="ARBA00022478"/>
    </source>
</evidence>
<dbReference type="PANTHER" id="PTHR12709">
    <property type="entry name" value="DNA-DIRECTED RNA POLYMERASE II, III"/>
    <property type="match status" value="1"/>
</dbReference>
<dbReference type="GO" id="GO:0005666">
    <property type="term" value="C:RNA polymerase III complex"/>
    <property type="evidence" value="ECO:0007669"/>
    <property type="project" value="TreeGrafter"/>
</dbReference>
<dbReference type="EMBL" id="JANAVB010020400">
    <property type="protein sequence ID" value="KAJ6827094.1"/>
    <property type="molecule type" value="Genomic_DNA"/>
</dbReference>
<dbReference type="InterPro" id="IPR045113">
    <property type="entry name" value="Rpb7-like"/>
</dbReference>
<dbReference type="PANTHER" id="PTHR12709:SF1">
    <property type="entry name" value="DNA-DIRECTED RNA POLYMERASE III SUBUNIT RPC8"/>
    <property type="match status" value="1"/>
</dbReference>
<dbReference type="Proteomes" id="UP001140949">
    <property type="component" value="Unassembled WGS sequence"/>
</dbReference>
<keyword evidence="5 6" id="KW-0539">Nucleus</keyword>
<sequence>MFNLSLIEHDLPVPPHLLSLPLSDAIKGELENLFLDKVIANLGLCISIYDIQSIEGGFIIPGDGCSRYKVVFTLLMFRPFIGEILIGTIEESDAKGLHLSLGFFSDIYVPVHLLQVPNKRDANGIWIWIYDTEELALDLNEKIRFRVKNIKYPPMPIEQDDNAKPFAPMEITAEICQEGLGLVSWWGD</sequence>
<organism evidence="10 11">
    <name type="scientific">Iris pallida</name>
    <name type="common">Sweet iris</name>
    <dbReference type="NCBI Taxonomy" id="29817"/>
    <lineage>
        <taxon>Eukaryota</taxon>
        <taxon>Viridiplantae</taxon>
        <taxon>Streptophyta</taxon>
        <taxon>Embryophyta</taxon>
        <taxon>Tracheophyta</taxon>
        <taxon>Spermatophyta</taxon>
        <taxon>Magnoliopsida</taxon>
        <taxon>Liliopsida</taxon>
        <taxon>Asparagales</taxon>
        <taxon>Iridaceae</taxon>
        <taxon>Iridoideae</taxon>
        <taxon>Irideae</taxon>
        <taxon>Iris</taxon>
    </lineage>
</organism>
<keyword evidence="4 6" id="KW-0804">Transcription</keyword>
<keyword evidence="3 6" id="KW-0240">DNA-directed RNA polymerase</keyword>
<comment type="function">
    <text evidence="6">DNA-dependent RNA polymerase which catalyzes the transcription of DNA into RNA using the four ribonucleoside triphosphates as substrates.</text>
</comment>
<dbReference type="InterPro" id="IPR012340">
    <property type="entry name" value="NA-bd_OB-fold"/>
</dbReference>
<dbReference type="SUPFAM" id="SSF88798">
    <property type="entry name" value="N-terminal, heterodimerisation domain of RBP7 (RpoE)"/>
    <property type="match status" value="1"/>
</dbReference>
<dbReference type="InterPro" id="IPR013238">
    <property type="entry name" value="RNA_pol_III_Rbc25"/>
</dbReference>
<evidence type="ECO:0000256" key="2">
    <source>
        <dbReference type="ARBA" id="ARBA00009307"/>
    </source>
</evidence>
<dbReference type="EMBL" id="JANAVB010030220">
    <property type="protein sequence ID" value="KAJ6813573.1"/>
    <property type="molecule type" value="Genomic_DNA"/>
</dbReference>
<evidence type="ECO:0000259" key="8">
    <source>
        <dbReference type="Pfam" id="PF08292"/>
    </source>
</evidence>